<keyword evidence="1" id="KW-0732">Signal</keyword>
<dbReference type="RefSeq" id="WP_127605657.1">
    <property type="nucleotide sequence ID" value="NZ_JARTHJ010000128.1"/>
</dbReference>
<dbReference type="EMBL" id="WNZX01000003">
    <property type="protein sequence ID" value="MUG70227.1"/>
    <property type="molecule type" value="Genomic_DNA"/>
</dbReference>
<dbReference type="CDD" id="cd13585">
    <property type="entry name" value="PBP2_TMBP_like"/>
    <property type="match status" value="1"/>
</dbReference>
<feature type="chain" id="PRO_5031332059" evidence="1">
    <location>
        <begin position="25"/>
        <end position="439"/>
    </location>
</feature>
<proteinExistence type="predicted"/>
<gene>
    <name evidence="2" type="ORF">GNP93_05990</name>
</gene>
<reference evidence="2 3" key="1">
    <citation type="submission" date="2019-11" db="EMBL/GenBank/DDBJ databases">
        <title>Draft genome sequences of five Paenibacillus species of dairy origin.</title>
        <authorList>
            <person name="Olajide A.M."/>
            <person name="Chen S."/>
            <person name="Lapointe G."/>
        </authorList>
    </citation>
    <scope>NUCLEOTIDE SEQUENCE [LARGE SCALE GENOMIC DNA]</scope>
    <source>
        <strain evidence="2 3">2CS3</strain>
    </source>
</reference>
<evidence type="ECO:0000313" key="3">
    <source>
        <dbReference type="Proteomes" id="UP000450917"/>
    </source>
</evidence>
<dbReference type="Proteomes" id="UP000450917">
    <property type="component" value="Unassembled WGS sequence"/>
</dbReference>
<dbReference type="PANTHER" id="PTHR43649:SF12">
    <property type="entry name" value="DIACETYLCHITOBIOSE BINDING PROTEIN DASA"/>
    <property type="match status" value="1"/>
</dbReference>
<accession>A0A7X3CSQ0</accession>
<sequence length="439" mass="47912">MSKTWKSKSAFALSGMMVMSGLLAACSAGGQSEGGGAAKEGEAKQAVTITAAMQQHTAVDAIKAMLPDFEKQTGIKVKFDILPQEELHSKTELALASNSDQYDVVMMDMMFTTQYAKAGWVAPLDDMIAKNEATVQSKDFLEGFLNAFKTDNKTYGLPFYGESTMLMYNKEMFEKAGITKPPGTIDELVTTAKALTKDGKYGIALRGMRGEGMNIYVWAGFYNAFGGKWLVDGKPVVNSPEAIKATEVYAELLKNSAPPGASNFSWDQVQLAVQQGTVAMAIDATNFASRLESPENSKVVGKIGYAPVPSGPAGSSPSVYTAGLVIPKGSKHQEAAFQFMSWATSKEIQLKTAIDGMRGDATRKSVWEDQSFRNKYNYPGWIDVTVQSMDKANPDYRPRIKEWKRMGDRLGIAVSEVLVNRNAKEALDAAQKDIEQYFK</sequence>
<dbReference type="Pfam" id="PF01547">
    <property type="entry name" value="SBP_bac_1"/>
    <property type="match status" value="1"/>
</dbReference>
<evidence type="ECO:0000313" key="2">
    <source>
        <dbReference type="EMBL" id="MUG70227.1"/>
    </source>
</evidence>
<dbReference type="InterPro" id="IPR050490">
    <property type="entry name" value="Bact_solute-bd_prot1"/>
</dbReference>
<feature type="signal peptide" evidence="1">
    <location>
        <begin position="1"/>
        <end position="24"/>
    </location>
</feature>
<dbReference type="Gene3D" id="3.40.190.10">
    <property type="entry name" value="Periplasmic binding protein-like II"/>
    <property type="match status" value="2"/>
</dbReference>
<dbReference type="SUPFAM" id="SSF53850">
    <property type="entry name" value="Periplasmic binding protein-like II"/>
    <property type="match status" value="1"/>
</dbReference>
<dbReference type="PROSITE" id="PS51257">
    <property type="entry name" value="PROKAR_LIPOPROTEIN"/>
    <property type="match status" value="1"/>
</dbReference>
<dbReference type="AlphaFoldDB" id="A0A7X3CSQ0"/>
<comment type="caution">
    <text evidence="2">The sequence shown here is derived from an EMBL/GenBank/DDBJ whole genome shotgun (WGS) entry which is preliminary data.</text>
</comment>
<protein>
    <submittedName>
        <fullName evidence="2">Extracellular solute-binding protein</fullName>
    </submittedName>
</protein>
<keyword evidence="3" id="KW-1185">Reference proteome</keyword>
<dbReference type="PANTHER" id="PTHR43649">
    <property type="entry name" value="ARABINOSE-BINDING PROTEIN-RELATED"/>
    <property type="match status" value="1"/>
</dbReference>
<organism evidence="2 3">
    <name type="scientific">Paenibacillus validus</name>
    <dbReference type="NCBI Taxonomy" id="44253"/>
    <lineage>
        <taxon>Bacteria</taxon>
        <taxon>Bacillati</taxon>
        <taxon>Bacillota</taxon>
        <taxon>Bacilli</taxon>
        <taxon>Bacillales</taxon>
        <taxon>Paenibacillaceae</taxon>
        <taxon>Paenibacillus</taxon>
    </lineage>
</organism>
<evidence type="ECO:0000256" key="1">
    <source>
        <dbReference type="SAM" id="SignalP"/>
    </source>
</evidence>
<name>A0A7X3CSQ0_9BACL</name>
<dbReference type="InterPro" id="IPR006059">
    <property type="entry name" value="SBP"/>
</dbReference>